<sequence>MPVTTASAAVHISPVVIKTFFQHGKRRAELIKAGDGFKTEEAWDDIFYDQAFHIVKAFIELGTNNTVESLQQFTNTHVPSPPWAAVSPVCIPHFSCNEAADILIDWFGPEELKCIVGGERWWQIRGLEGIDAEWIAEKENLTELRDENHPKEKLKEKDANILKMESLETVMFYVHGGGYFWGSINTHRYQLIRYARETKARIFTVNYRKAPQYPWPCPLQDVLAAYMYLVNPPPCALHKAISPSKICFAGDSAGASLCITAMAVLRDLGKPLPAGAVLISPWVDLTHSFPSIISNAQTDIIPSHGFLARPSPVWPVDPLPKGRGRVYPTHTNIPPAPGHGDTLKPSARRLETDDPTQRQELSPEQVKSQSDMLDSSAGPDLRASHPSSSASDEAHNNALLRDTNSWEPKPPKVLMKDPNAIPWEIGSQIQLYATTEQLTHPLVSPILQGSLGGLPPLYILAGDGEMLRDEVIYLAHRAAHPKEYPARSGVLESARRQKENSLKFQTPTKVHLQIYDDMCHVPTIFGFMPNIKYAYRSISEFAKYITQTDNGRLERVPFPELRQLASLPNIFDTSGSSTDRPPLSQEHRSVSSDINMFEAAEKVALEEFWEDKVDVNQAKSEVERGQVVMIRERVNIRGEVRPMEPKGEMPVLKIPPSEVGLLKEEPASKWKSGQDEWDRKFSRSAKRVEKQRQDISLKADKLVQNARQQGLVSSDAQSSDRSSTSSSSRNERRWGPLDLAGETPPPTAIAGRRDSRDALALLKKLIYHTPPITHNTIPRLKAADTLKAAFDPHDDPVRPPQQSASEQQVHARLWPMHGLRIWDGLVGYFGQKTTQRALRRTKSTGSLVNATTGQQ</sequence>
<protein>
    <submittedName>
        <fullName evidence="1">Alpha/beta-hydrolase</fullName>
    </submittedName>
</protein>
<organism evidence="1 2">
    <name type="scientific">Pluteus cervinus</name>
    <dbReference type="NCBI Taxonomy" id="181527"/>
    <lineage>
        <taxon>Eukaryota</taxon>
        <taxon>Fungi</taxon>
        <taxon>Dikarya</taxon>
        <taxon>Basidiomycota</taxon>
        <taxon>Agaricomycotina</taxon>
        <taxon>Agaricomycetes</taxon>
        <taxon>Agaricomycetidae</taxon>
        <taxon>Agaricales</taxon>
        <taxon>Pluteineae</taxon>
        <taxon>Pluteaceae</taxon>
        <taxon>Pluteus</taxon>
    </lineage>
</organism>
<keyword evidence="2" id="KW-1185">Reference proteome</keyword>
<evidence type="ECO:0000313" key="2">
    <source>
        <dbReference type="Proteomes" id="UP000308600"/>
    </source>
</evidence>
<evidence type="ECO:0000313" key="1">
    <source>
        <dbReference type="EMBL" id="TFK71796.1"/>
    </source>
</evidence>
<accession>A0ACD3B1X6</accession>
<dbReference type="EMBL" id="ML208293">
    <property type="protein sequence ID" value="TFK71796.1"/>
    <property type="molecule type" value="Genomic_DNA"/>
</dbReference>
<name>A0ACD3B1X6_9AGAR</name>
<gene>
    <name evidence="1" type="ORF">BDN72DRAFT_837178</name>
</gene>
<dbReference type="Proteomes" id="UP000308600">
    <property type="component" value="Unassembled WGS sequence"/>
</dbReference>
<proteinExistence type="predicted"/>
<reference evidence="1 2" key="1">
    <citation type="journal article" date="2019" name="Nat. Ecol. Evol.">
        <title>Megaphylogeny resolves global patterns of mushroom evolution.</title>
        <authorList>
            <person name="Varga T."/>
            <person name="Krizsan K."/>
            <person name="Foldi C."/>
            <person name="Dima B."/>
            <person name="Sanchez-Garcia M."/>
            <person name="Sanchez-Ramirez S."/>
            <person name="Szollosi G.J."/>
            <person name="Szarkandi J.G."/>
            <person name="Papp V."/>
            <person name="Albert L."/>
            <person name="Andreopoulos W."/>
            <person name="Angelini C."/>
            <person name="Antonin V."/>
            <person name="Barry K.W."/>
            <person name="Bougher N.L."/>
            <person name="Buchanan P."/>
            <person name="Buyck B."/>
            <person name="Bense V."/>
            <person name="Catcheside P."/>
            <person name="Chovatia M."/>
            <person name="Cooper J."/>
            <person name="Damon W."/>
            <person name="Desjardin D."/>
            <person name="Finy P."/>
            <person name="Geml J."/>
            <person name="Haridas S."/>
            <person name="Hughes K."/>
            <person name="Justo A."/>
            <person name="Karasinski D."/>
            <person name="Kautmanova I."/>
            <person name="Kiss B."/>
            <person name="Kocsube S."/>
            <person name="Kotiranta H."/>
            <person name="LaButti K.M."/>
            <person name="Lechner B.E."/>
            <person name="Liimatainen K."/>
            <person name="Lipzen A."/>
            <person name="Lukacs Z."/>
            <person name="Mihaltcheva S."/>
            <person name="Morgado L.N."/>
            <person name="Niskanen T."/>
            <person name="Noordeloos M.E."/>
            <person name="Ohm R.A."/>
            <person name="Ortiz-Santana B."/>
            <person name="Ovrebo C."/>
            <person name="Racz N."/>
            <person name="Riley R."/>
            <person name="Savchenko A."/>
            <person name="Shiryaev A."/>
            <person name="Soop K."/>
            <person name="Spirin V."/>
            <person name="Szebenyi C."/>
            <person name="Tomsovsky M."/>
            <person name="Tulloss R.E."/>
            <person name="Uehling J."/>
            <person name="Grigoriev I.V."/>
            <person name="Vagvolgyi C."/>
            <person name="Papp T."/>
            <person name="Martin F.M."/>
            <person name="Miettinen O."/>
            <person name="Hibbett D.S."/>
            <person name="Nagy L.G."/>
        </authorList>
    </citation>
    <scope>NUCLEOTIDE SEQUENCE [LARGE SCALE GENOMIC DNA]</scope>
    <source>
        <strain evidence="1 2">NL-1719</strain>
    </source>
</reference>